<sequence>MQVNRTDHVENFGGHLKVKSYTTKRAWVEQLAAPTPGTTAADEKQPDPATEEINRVLSDIIRAQKLIVLTGLGTSLCVENAAGAAKAPTMGDLWNAVHNEYTNDGDAKRATWAEVLEIARQPAGNTNIEELLSRCKTAEGFEHGDKQTKIQRFIADAERIIRTKVDFLDSSDSLLLHEAFLRKLGRRSTRRERLKLFTTNYDRCFEHAAQRAGFVVMDGFTMAQPAIFEPMHFSYDVVRRGSNADAPDYIENLFQLYKIHGSIDWELNEATKQIVKKEKTEKPLLIYPRNTKYELAFAQPYLEMISSFQTALRASDTALLIIGFGFNDNHLAEPILAAIDTNLSLKVVVISPGIEAQSATNPHLQKIAGLIDQGDARLAMLAASFEELVPVIPDIAAQTDLERHLDRVRAVRER</sequence>
<name>A0ABR9GR24_9HYPH</name>
<reference evidence="1 2" key="1">
    <citation type="submission" date="2020-09" db="EMBL/GenBank/DDBJ databases">
        <title>Draft Genome Sequence of Aminobacter carboxidus type strain DSM 1086, a soil Gram-negative carboxydobacterium.</title>
        <authorList>
            <person name="Turrini P."/>
            <person name="Tescari M."/>
            <person name="Artuso I."/>
            <person name="Lugli G.A."/>
            <person name="Frangipani E."/>
            <person name="Ventura M."/>
            <person name="Visca P."/>
        </authorList>
    </citation>
    <scope>NUCLEOTIDE SEQUENCE [LARGE SCALE GENOMIC DNA]</scope>
    <source>
        <strain evidence="1 2">DSM 1086</strain>
    </source>
</reference>
<organism evidence="1 2">
    <name type="scientific">Aminobacter carboxidus</name>
    <dbReference type="NCBI Taxonomy" id="376165"/>
    <lineage>
        <taxon>Bacteria</taxon>
        <taxon>Pseudomonadati</taxon>
        <taxon>Pseudomonadota</taxon>
        <taxon>Alphaproteobacteria</taxon>
        <taxon>Hyphomicrobiales</taxon>
        <taxon>Phyllobacteriaceae</taxon>
        <taxon>Aminobacter</taxon>
    </lineage>
</organism>
<dbReference type="RefSeq" id="WP_192567318.1">
    <property type="nucleotide sequence ID" value="NZ_JACZEP010000005.1"/>
</dbReference>
<evidence type="ECO:0000313" key="2">
    <source>
        <dbReference type="Proteomes" id="UP000598227"/>
    </source>
</evidence>
<proteinExistence type="predicted"/>
<keyword evidence="2" id="KW-1185">Reference proteome</keyword>
<accession>A0ABR9GR24</accession>
<gene>
    <name evidence="1" type="ORF">IHE39_17190</name>
</gene>
<protein>
    <submittedName>
        <fullName evidence="1">SIR2 family protein</fullName>
    </submittedName>
</protein>
<dbReference type="Pfam" id="PF13289">
    <property type="entry name" value="SIR2_2"/>
    <property type="match status" value="1"/>
</dbReference>
<dbReference type="Proteomes" id="UP000598227">
    <property type="component" value="Unassembled WGS sequence"/>
</dbReference>
<evidence type="ECO:0000313" key="1">
    <source>
        <dbReference type="EMBL" id="MBE1206033.1"/>
    </source>
</evidence>
<comment type="caution">
    <text evidence="1">The sequence shown here is derived from an EMBL/GenBank/DDBJ whole genome shotgun (WGS) entry which is preliminary data.</text>
</comment>
<dbReference type="EMBL" id="JACZEP010000005">
    <property type="protein sequence ID" value="MBE1206033.1"/>
    <property type="molecule type" value="Genomic_DNA"/>
</dbReference>